<dbReference type="PANTHER" id="PTHR45967:SF28">
    <property type="entry name" value="BASIC-LEUCINE ZIPPER (BZIP) TRANSCRIPTION FACTOR FAMILY PROTEIN"/>
    <property type="match status" value="1"/>
</dbReference>
<dbReference type="Pfam" id="PF00170">
    <property type="entry name" value="bZIP_1"/>
    <property type="match status" value="1"/>
</dbReference>
<comment type="subcellular location">
    <subcellularLocation>
        <location evidence="1">Nucleus</location>
    </subcellularLocation>
</comment>
<dbReference type="CDD" id="cd14702">
    <property type="entry name" value="bZIP_plant_GBF1"/>
    <property type="match status" value="1"/>
</dbReference>
<comment type="caution">
    <text evidence="10">The sequence shown here is derived from an EMBL/GenBank/DDBJ whole genome shotgun (WGS) entry which is preliminary data.</text>
</comment>
<reference evidence="10" key="1">
    <citation type="journal article" date="2023" name="Science">
        <title>Elucidation of the pathway for biosynthesis of saponin adjuvants from the soapbark tree.</title>
        <authorList>
            <person name="Reed J."/>
            <person name="Orme A."/>
            <person name="El-Demerdash A."/>
            <person name="Owen C."/>
            <person name="Martin L.B.B."/>
            <person name="Misra R.C."/>
            <person name="Kikuchi S."/>
            <person name="Rejzek M."/>
            <person name="Martin A.C."/>
            <person name="Harkess A."/>
            <person name="Leebens-Mack J."/>
            <person name="Louveau T."/>
            <person name="Stephenson M.J."/>
            <person name="Osbourn A."/>
        </authorList>
    </citation>
    <scope>NUCLEOTIDE SEQUENCE</scope>
    <source>
        <strain evidence="10">S10</strain>
    </source>
</reference>
<keyword evidence="11" id="KW-1185">Reference proteome</keyword>
<feature type="compositionally biased region" description="Polar residues" evidence="8">
    <location>
        <begin position="359"/>
        <end position="371"/>
    </location>
</feature>
<feature type="region of interest" description="Disordered" evidence="8">
    <location>
        <begin position="1"/>
        <end position="22"/>
    </location>
</feature>
<dbReference type="EMBL" id="JARAOO010000004">
    <property type="protein sequence ID" value="KAJ7971522.1"/>
    <property type="molecule type" value="Genomic_DNA"/>
</dbReference>
<dbReference type="GO" id="GO:0005634">
    <property type="term" value="C:nucleus"/>
    <property type="evidence" value="ECO:0007669"/>
    <property type="project" value="UniProtKB-SubCell"/>
</dbReference>
<dbReference type="GO" id="GO:0043565">
    <property type="term" value="F:sequence-specific DNA binding"/>
    <property type="evidence" value="ECO:0007669"/>
    <property type="project" value="InterPro"/>
</dbReference>
<keyword evidence="6" id="KW-0539">Nucleus</keyword>
<evidence type="ECO:0000259" key="9">
    <source>
        <dbReference type="PROSITE" id="PS50217"/>
    </source>
</evidence>
<dbReference type="Proteomes" id="UP001163823">
    <property type="component" value="Chromosome 4"/>
</dbReference>
<keyword evidence="7" id="KW-0175">Coiled coil</keyword>
<dbReference type="GO" id="GO:0003700">
    <property type="term" value="F:DNA-binding transcription factor activity"/>
    <property type="evidence" value="ECO:0007669"/>
    <property type="project" value="InterPro"/>
</dbReference>
<dbReference type="KEGG" id="qsa:O6P43_009543"/>
<evidence type="ECO:0000256" key="3">
    <source>
        <dbReference type="ARBA" id="ARBA00023015"/>
    </source>
</evidence>
<organism evidence="10 11">
    <name type="scientific">Quillaja saponaria</name>
    <name type="common">Soap bark tree</name>
    <dbReference type="NCBI Taxonomy" id="32244"/>
    <lineage>
        <taxon>Eukaryota</taxon>
        <taxon>Viridiplantae</taxon>
        <taxon>Streptophyta</taxon>
        <taxon>Embryophyta</taxon>
        <taxon>Tracheophyta</taxon>
        <taxon>Spermatophyta</taxon>
        <taxon>Magnoliopsida</taxon>
        <taxon>eudicotyledons</taxon>
        <taxon>Gunneridae</taxon>
        <taxon>Pentapetalae</taxon>
        <taxon>rosids</taxon>
        <taxon>fabids</taxon>
        <taxon>Fabales</taxon>
        <taxon>Quillajaceae</taxon>
        <taxon>Quillaja</taxon>
    </lineage>
</organism>
<dbReference type="InterPro" id="IPR004827">
    <property type="entry name" value="bZIP"/>
</dbReference>
<feature type="region of interest" description="Disordered" evidence="8">
    <location>
        <begin position="353"/>
        <end position="374"/>
    </location>
</feature>
<dbReference type="InterPro" id="IPR045314">
    <property type="entry name" value="bZIP_plant_GBF1"/>
</dbReference>
<evidence type="ECO:0000313" key="11">
    <source>
        <dbReference type="Proteomes" id="UP001163823"/>
    </source>
</evidence>
<evidence type="ECO:0000256" key="6">
    <source>
        <dbReference type="ARBA" id="ARBA00023242"/>
    </source>
</evidence>
<dbReference type="PANTHER" id="PTHR45967">
    <property type="entry name" value="G-BOX-BINDING FACTOR 3-RELATED"/>
    <property type="match status" value="1"/>
</dbReference>
<protein>
    <submittedName>
        <fullName evidence="10">BZIP transcription factor</fullName>
    </submittedName>
</protein>
<feature type="domain" description="BZIP" evidence="9">
    <location>
        <begin position="163"/>
        <end position="226"/>
    </location>
</feature>
<comment type="similarity">
    <text evidence="2">Belongs to the bZIP family.</text>
</comment>
<evidence type="ECO:0000256" key="7">
    <source>
        <dbReference type="SAM" id="Coils"/>
    </source>
</evidence>
<dbReference type="AlphaFoldDB" id="A0AAD7PYI5"/>
<gene>
    <name evidence="10" type="ORF">O6P43_009543</name>
</gene>
<keyword evidence="5" id="KW-0804">Transcription</keyword>
<accession>A0AAD7PYI5</accession>
<keyword evidence="4" id="KW-0238">DNA-binding</keyword>
<dbReference type="SMART" id="SM00338">
    <property type="entry name" value="BRLZ"/>
    <property type="match status" value="1"/>
</dbReference>
<evidence type="ECO:0000256" key="2">
    <source>
        <dbReference type="ARBA" id="ARBA00007163"/>
    </source>
</evidence>
<sequence>MEAEKRCASSSSSSSSSTAWEGTLGGAVDRMVQTEIEAAETLADLAQLAMRGSGSDSGEKWWAKMKRSRKRAISESEARESGLNTVDSVSRCPDLAEGQAVVNHQLCENIGLKPRNIEHGPCGKQVKVDLDSELPITSSVSTRSYTLVGCGKSRHNLTEEEKEAKRIRRVLANRESARQTIRRRQALCEELTKKAADLALENENLKKTKDLALKEYQSLEAKNKHLKEQVGKAIRTKVEKTPAQSKPAEAEIHTSSTNCPFLLYNRPPITPFCWPSIAQSSNPVQLQHGPQSSIVIPSKVSLSEPCGPDSCYGQNNLINNNGTLNPLYILPYPWFFPHFGNGQLTSVGVKTNLDGHPVNKQNSASSSSNTDAHTDNYEATLPINLKSEASCSTEARPLNDLNETSLRFSLDGGERKLKSHIEEMFHRPASLRCVGHALAVEHEDGILSNGTPSSEVPSAASYIVCALSEKKQEENKCQSKKLVDAVAAAGARKRRKELTKLKNFHGRQCRLHC</sequence>
<dbReference type="SUPFAM" id="SSF57959">
    <property type="entry name" value="Leucine zipper domain"/>
    <property type="match status" value="1"/>
</dbReference>
<evidence type="ECO:0000256" key="5">
    <source>
        <dbReference type="ARBA" id="ARBA00023163"/>
    </source>
</evidence>
<evidence type="ECO:0000313" key="10">
    <source>
        <dbReference type="EMBL" id="KAJ7971523.1"/>
    </source>
</evidence>
<dbReference type="InterPro" id="IPR044827">
    <property type="entry name" value="GBF-like"/>
</dbReference>
<proteinExistence type="inferred from homology"/>
<evidence type="ECO:0000256" key="4">
    <source>
        <dbReference type="ARBA" id="ARBA00023125"/>
    </source>
</evidence>
<keyword evidence="3" id="KW-0805">Transcription regulation</keyword>
<name>A0AAD7PYI5_QUISA</name>
<dbReference type="EMBL" id="JARAOO010000004">
    <property type="protein sequence ID" value="KAJ7971523.1"/>
    <property type="molecule type" value="Genomic_DNA"/>
</dbReference>
<dbReference type="PROSITE" id="PS50217">
    <property type="entry name" value="BZIP"/>
    <property type="match status" value="1"/>
</dbReference>
<evidence type="ECO:0000256" key="1">
    <source>
        <dbReference type="ARBA" id="ARBA00004123"/>
    </source>
</evidence>
<dbReference type="InterPro" id="IPR046347">
    <property type="entry name" value="bZIP_sf"/>
</dbReference>
<feature type="coiled-coil region" evidence="7">
    <location>
        <begin position="174"/>
        <end position="236"/>
    </location>
</feature>
<evidence type="ECO:0000256" key="8">
    <source>
        <dbReference type="SAM" id="MobiDB-lite"/>
    </source>
</evidence>